<dbReference type="Gene3D" id="1.10.150.20">
    <property type="entry name" value="5' to 3' exonuclease, C-terminal subdomain"/>
    <property type="match status" value="1"/>
</dbReference>
<evidence type="ECO:0000313" key="1">
    <source>
        <dbReference type="EMBL" id="OJG35728.1"/>
    </source>
</evidence>
<dbReference type="STRING" id="319970.RV00_GL002482"/>
<comment type="caution">
    <text evidence="1">The sequence shown here is derived from an EMBL/GenBank/DDBJ whole genome shotgun (WGS) entry which is preliminary data.</text>
</comment>
<proteinExistence type="predicted"/>
<dbReference type="Proteomes" id="UP000183700">
    <property type="component" value="Unassembled WGS sequence"/>
</dbReference>
<dbReference type="OrthoDB" id="9790407at2"/>
<gene>
    <name evidence="1" type="ORF">RV00_GL002482</name>
</gene>
<reference evidence="1 2" key="1">
    <citation type="submission" date="2014-12" db="EMBL/GenBank/DDBJ databases">
        <title>Draft genome sequences of 29 type strains of Enterococci.</title>
        <authorList>
            <person name="Zhong Z."/>
            <person name="Sun Z."/>
            <person name="Liu W."/>
            <person name="Zhang W."/>
            <person name="Zhang H."/>
        </authorList>
    </citation>
    <scope>NUCLEOTIDE SEQUENCE [LARGE SCALE GENOMIC DNA]</scope>
    <source>
        <strain evidence="1 2">DSM 22802</strain>
    </source>
</reference>
<organism evidence="1 2">
    <name type="scientific">Enterococcus devriesei</name>
    <dbReference type="NCBI Taxonomy" id="319970"/>
    <lineage>
        <taxon>Bacteria</taxon>
        <taxon>Bacillati</taxon>
        <taxon>Bacillota</taxon>
        <taxon>Bacilli</taxon>
        <taxon>Lactobacillales</taxon>
        <taxon>Enterococcaceae</taxon>
        <taxon>Enterococcus</taxon>
    </lineage>
</organism>
<dbReference type="InterPro" id="IPR021725">
    <property type="entry name" value="Cdd1"/>
</dbReference>
<dbReference type="RefSeq" id="WP_071862280.1">
    <property type="nucleotide sequence ID" value="NZ_CP151540.1"/>
</dbReference>
<evidence type="ECO:0000313" key="2">
    <source>
        <dbReference type="Proteomes" id="UP000183700"/>
    </source>
</evidence>
<evidence type="ECO:0008006" key="3">
    <source>
        <dbReference type="Google" id="ProtNLM"/>
    </source>
</evidence>
<dbReference type="Pfam" id="PF11731">
    <property type="entry name" value="Cdd1"/>
    <property type="match status" value="1"/>
</dbReference>
<accession>A0A1L8SUT3</accession>
<dbReference type="AlphaFoldDB" id="A0A1L8SUT3"/>
<name>A0A1L8SUT3_9ENTE</name>
<keyword evidence="2" id="KW-1185">Reference proteome</keyword>
<dbReference type="EMBL" id="JXKM01000005">
    <property type="protein sequence ID" value="OJG35728.1"/>
    <property type="molecule type" value="Genomic_DNA"/>
</dbReference>
<protein>
    <recommendedName>
        <fullName evidence="3">Pathogenicity locus</fullName>
    </recommendedName>
</protein>
<sequence length="83" mass="9605">MENDLKEIPGIGLNMEQHLIKAGYPTVASLKNQDPETIYLKDCIAQGTKVDRCALYVYRLAVHYADHEGSLPKEKQNWWDWQD</sequence>